<name>A0ABR8PEF9_9LACO</name>
<protein>
    <recommendedName>
        <fullName evidence="3 4">Dephospho-CoA kinase</fullName>
        <ecNumber evidence="3 4">2.7.1.24</ecNumber>
    </recommendedName>
    <alternativeName>
        <fullName evidence="3">Dephosphocoenzyme A kinase</fullName>
    </alternativeName>
</protein>
<comment type="catalytic activity">
    <reaction evidence="3">
        <text>3'-dephospho-CoA + ATP = ADP + CoA + H(+)</text>
        <dbReference type="Rhea" id="RHEA:18245"/>
        <dbReference type="ChEBI" id="CHEBI:15378"/>
        <dbReference type="ChEBI" id="CHEBI:30616"/>
        <dbReference type="ChEBI" id="CHEBI:57287"/>
        <dbReference type="ChEBI" id="CHEBI:57328"/>
        <dbReference type="ChEBI" id="CHEBI:456216"/>
        <dbReference type="EC" id="2.7.1.24"/>
    </reaction>
</comment>
<keyword evidence="3 5" id="KW-0418">Kinase</keyword>
<reference evidence="5 6" key="1">
    <citation type="submission" date="2020-08" db="EMBL/GenBank/DDBJ databases">
        <title>A Genomic Blueprint of the Chicken Gut Microbiome.</title>
        <authorList>
            <person name="Gilroy R."/>
            <person name="Ravi A."/>
            <person name="Getino M."/>
            <person name="Pursley I."/>
            <person name="Horton D.L."/>
            <person name="Alikhan N.-F."/>
            <person name="Baker D."/>
            <person name="Gharbi K."/>
            <person name="Hall N."/>
            <person name="Watson M."/>
            <person name="Adriaenssens E.M."/>
            <person name="Foster-Nyarko E."/>
            <person name="Jarju S."/>
            <person name="Secka A."/>
            <person name="Antonio M."/>
            <person name="Oren A."/>
            <person name="Chaudhuri R."/>
            <person name="La Ragione R.M."/>
            <person name="Hildebrand F."/>
            <person name="Pallen M.J."/>
        </authorList>
    </citation>
    <scope>NUCLEOTIDE SEQUENCE [LARGE SCALE GENOMIC DNA]</scope>
    <source>
        <strain evidence="5 6">Sa3CUN2</strain>
    </source>
</reference>
<gene>
    <name evidence="3" type="primary">coaE</name>
    <name evidence="5" type="ORF">H9564_08015</name>
</gene>
<dbReference type="NCBIfam" id="TIGR00152">
    <property type="entry name" value="dephospho-CoA kinase"/>
    <property type="match status" value="1"/>
</dbReference>
<keyword evidence="3" id="KW-0963">Cytoplasm</keyword>
<feature type="binding site" evidence="3">
    <location>
        <begin position="12"/>
        <end position="17"/>
    </location>
    <ligand>
        <name>ATP</name>
        <dbReference type="ChEBI" id="CHEBI:30616"/>
    </ligand>
</feature>
<evidence type="ECO:0000256" key="4">
    <source>
        <dbReference type="NCBIfam" id="TIGR00152"/>
    </source>
</evidence>
<organism evidence="5 6">
    <name type="scientific">Limosilactobacillus avistercoris</name>
    <dbReference type="NCBI Taxonomy" id="2762243"/>
    <lineage>
        <taxon>Bacteria</taxon>
        <taxon>Bacillati</taxon>
        <taxon>Bacillota</taxon>
        <taxon>Bacilli</taxon>
        <taxon>Lactobacillales</taxon>
        <taxon>Lactobacillaceae</taxon>
        <taxon>Limosilactobacillus</taxon>
    </lineage>
</organism>
<accession>A0ABR8PEF9</accession>
<dbReference type="EC" id="2.7.1.24" evidence="3 4"/>
<keyword evidence="6" id="KW-1185">Reference proteome</keyword>
<dbReference type="Gene3D" id="3.40.50.300">
    <property type="entry name" value="P-loop containing nucleotide triphosphate hydrolases"/>
    <property type="match status" value="1"/>
</dbReference>
<evidence type="ECO:0000256" key="2">
    <source>
        <dbReference type="ARBA" id="ARBA00022840"/>
    </source>
</evidence>
<proteinExistence type="inferred from homology"/>
<dbReference type="Pfam" id="PF01121">
    <property type="entry name" value="CoaE"/>
    <property type="match status" value="1"/>
</dbReference>
<dbReference type="CDD" id="cd02022">
    <property type="entry name" value="DPCK"/>
    <property type="match status" value="1"/>
</dbReference>
<sequence>MTKIIGLTGGIASGKSTVSNLLRLSGYPIIDADQITRQLQAAHSKGLEQLITVFGKQILNPDQTLNRQVLGSFVFNDQKKLNKLNMVMQPLIYDEIWRQIKHYQKQHIPYVILDIPLLFEANYANDCDLVIVVAVDRQTQLQRLMQRNDYSQFEAEQRINSQMSLAKKKRLADIVIDNSGNRDELKRQVANLIDQMHHHKL</sequence>
<evidence type="ECO:0000313" key="6">
    <source>
        <dbReference type="Proteomes" id="UP000616837"/>
    </source>
</evidence>
<dbReference type="EMBL" id="JACSQW010000025">
    <property type="protein sequence ID" value="MBD7895627.1"/>
    <property type="molecule type" value="Genomic_DNA"/>
</dbReference>
<evidence type="ECO:0000313" key="5">
    <source>
        <dbReference type="EMBL" id="MBD7895627.1"/>
    </source>
</evidence>
<comment type="pathway">
    <text evidence="3">Cofactor biosynthesis; coenzyme A biosynthesis; CoA from (R)-pantothenate: step 5/5.</text>
</comment>
<dbReference type="PANTHER" id="PTHR10695">
    <property type="entry name" value="DEPHOSPHO-COA KINASE-RELATED"/>
    <property type="match status" value="1"/>
</dbReference>
<comment type="similarity">
    <text evidence="3">Belongs to the CoaE family.</text>
</comment>
<keyword evidence="3 5" id="KW-0808">Transferase</keyword>
<dbReference type="SUPFAM" id="SSF52540">
    <property type="entry name" value="P-loop containing nucleoside triphosphate hydrolases"/>
    <property type="match status" value="1"/>
</dbReference>
<dbReference type="Proteomes" id="UP000616837">
    <property type="component" value="Unassembled WGS sequence"/>
</dbReference>
<comment type="function">
    <text evidence="3">Catalyzes the phosphorylation of the 3'-hydroxyl group of dephosphocoenzyme A to form coenzyme A.</text>
</comment>
<dbReference type="PROSITE" id="PS51219">
    <property type="entry name" value="DPCK"/>
    <property type="match status" value="1"/>
</dbReference>
<dbReference type="InterPro" id="IPR027417">
    <property type="entry name" value="P-loop_NTPase"/>
</dbReference>
<dbReference type="InterPro" id="IPR001977">
    <property type="entry name" value="Depp_CoAkinase"/>
</dbReference>
<keyword evidence="2 3" id="KW-0067">ATP-binding</keyword>
<keyword evidence="1 3" id="KW-0547">Nucleotide-binding</keyword>
<comment type="subcellular location">
    <subcellularLocation>
        <location evidence="3">Cytoplasm</location>
    </subcellularLocation>
</comment>
<dbReference type="RefSeq" id="WP_191684962.1">
    <property type="nucleotide sequence ID" value="NZ_JACSQW010000025.1"/>
</dbReference>
<dbReference type="HAMAP" id="MF_00376">
    <property type="entry name" value="Dephospho_CoA_kinase"/>
    <property type="match status" value="1"/>
</dbReference>
<dbReference type="PANTHER" id="PTHR10695:SF46">
    <property type="entry name" value="BIFUNCTIONAL COENZYME A SYNTHASE-RELATED"/>
    <property type="match status" value="1"/>
</dbReference>
<comment type="caution">
    <text evidence="5">The sequence shown here is derived from an EMBL/GenBank/DDBJ whole genome shotgun (WGS) entry which is preliminary data.</text>
</comment>
<dbReference type="GO" id="GO:0004140">
    <property type="term" value="F:dephospho-CoA kinase activity"/>
    <property type="evidence" value="ECO:0007669"/>
    <property type="project" value="UniProtKB-EC"/>
</dbReference>
<evidence type="ECO:0000256" key="1">
    <source>
        <dbReference type="ARBA" id="ARBA00022741"/>
    </source>
</evidence>
<evidence type="ECO:0000256" key="3">
    <source>
        <dbReference type="HAMAP-Rule" id="MF_00376"/>
    </source>
</evidence>
<keyword evidence="3" id="KW-0173">Coenzyme A biosynthesis</keyword>